<keyword evidence="2" id="KW-0547">Nucleotide-binding</keyword>
<keyword evidence="1" id="KW-0436">Ligase</keyword>
<dbReference type="InterPro" id="IPR014729">
    <property type="entry name" value="Rossmann-like_a/b/a_fold"/>
</dbReference>
<dbReference type="CDD" id="cd01991">
    <property type="entry name" value="Asn_synthase_B_C"/>
    <property type="match status" value="1"/>
</dbReference>
<protein>
    <recommendedName>
        <fullName evidence="4">Glutamine amidotransferase type-2 domain-containing protein</fullName>
    </recommendedName>
</protein>
<dbReference type="GO" id="GO:0005829">
    <property type="term" value="C:cytosol"/>
    <property type="evidence" value="ECO:0007669"/>
    <property type="project" value="TreeGrafter"/>
</dbReference>
<evidence type="ECO:0000256" key="3">
    <source>
        <dbReference type="ARBA" id="ARBA00022840"/>
    </source>
</evidence>
<sequence length="416" mass="47044">MCGIIGGYNIDKINLGLDAINHRGKDARDIRNINCVSFGHVRLSIMDTTDLSNQPMTVGEITIVYNGAIWNYRDIRQYLIKTYNIKFYTDGDTEVLAHLLDKEDLSGLSKIQGMFAVAWTKGNNDITLARDRHGEVPIHYSLLENSIFPHFIFCSEIKGLRSLGIGHSVIKMLRPGSYIKTKDPNNIKKEEGLWYDIRQNLKSNLFTDRNNASKHIKKLVEKGSIERTVSAVPVCTLLSGGIDSSVITLAAMQSIPNLVSYIAVYDEKSKDLKCARDVSEMLNIDLIEVKVEAPTVEDIKDIINTIEMNYKAQVEIAWPCIKLAQRIASDGFKVILSGEGSDELWASYGMSYHGIKTYGWDEYRIKLFGSQERKNFARCNKIFMKYGVECRLPFLNTELVETALGMEQDIVWDTKS</sequence>
<dbReference type="GO" id="GO:0004066">
    <property type="term" value="F:asparagine synthase (glutamine-hydrolyzing) activity"/>
    <property type="evidence" value="ECO:0007669"/>
    <property type="project" value="InterPro"/>
</dbReference>
<dbReference type="SUPFAM" id="SSF56235">
    <property type="entry name" value="N-terminal nucleophile aminohydrolases (Ntn hydrolases)"/>
    <property type="match status" value="1"/>
</dbReference>
<dbReference type="Gene3D" id="3.60.20.10">
    <property type="entry name" value="Glutamine Phosphoribosylpyrophosphate, subunit 1, domain 1"/>
    <property type="match status" value="1"/>
</dbReference>
<evidence type="ECO:0000259" key="4">
    <source>
        <dbReference type="PROSITE" id="PS51278"/>
    </source>
</evidence>
<dbReference type="PANTHER" id="PTHR11772:SF2">
    <property type="entry name" value="ASPARAGINE SYNTHETASE [GLUTAMINE-HYDROLYZING]"/>
    <property type="match status" value="1"/>
</dbReference>
<dbReference type="SUPFAM" id="SSF52402">
    <property type="entry name" value="Adenine nucleotide alpha hydrolases-like"/>
    <property type="match status" value="1"/>
</dbReference>
<dbReference type="InterPro" id="IPR050795">
    <property type="entry name" value="Asn_Synthetase"/>
</dbReference>
<evidence type="ECO:0000256" key="1">
    <source>
        <dbReference type="ARBA" id="ARBA00022598"/>
    </source>
</evidence>
<evidence type="ECO:0000256" key="2">
    <source>
        <dbReference type="ARBA" id="ARBA00022741"/>
    </source>
</evidence>
<dbReference type="GO" id="GO:0005524">
    <property type="term" value="F:ATP binding"/>
    <property type="evidence" value="ECO:0007669"/>
    <property type="project" value="UniProtKB-KW"/>
</dbReference>
<feature type="non-terminal residue" evidence="5">
    <location>
        <position position="416"/>
    </location>
</feature>
<dbReference type="InterPro" id="IPR029055">
    <property type="entry name" value="Ntn_hydrolases_N"/>
</dbReference>
<dbReference type="GO" id="GO:0006529">
    <property type="term" value="P:asparagine biosynthetic process"/>
    <property type="evidence" value="ECO:0007669"/>
    <property type="project" value="InterPro"/>
</dbReference>
<dbReference type="PANTHER" id="PTHR11772">
    <property type="entry name" value="ASPARAGINE SYNTHETASE"/>
    <property type="match status" value="1"/>
</dbReference>
<dbReference type="PROSITE" id="PS51278">
    <property type="entry name" value="GATASE_TYPE_2"/>
    <property type="match status" value="1"/>
</dbReference>
<dbReference type="Pfam" id="PF00733">
    <property type="entry name" value="Asn_synthase"/>
    <property type="match status" value="1"/>
</dbReference>
<accession>A0A382ID64</accession>
<name>A0A382ID64_9ZZZZ</name>
<gene>
    <name evidence="5" type="ORF">METZ01_LOCUS249717</name>
</gene>
<dbReference type="InterPro" id="IPR017932">
    <property type="entry name" value="GATase_2_dom"/>
</dbReference>
<evidence type="ECO:0000313" key="5">
    <source>
        <dbReference type="EMBL" id="SVB96863.1"/>
    </source>
</evidence>
<reference evidence="5" key="1">
    <citation type="submission" date="2018-05" db="EMBL/GenBank/DDBJ databases">
        <authorList>
            <person name="Lanie J.A."/>
            <person name="Ng W.-L."/>
            <person name="Kazmierczak K.M."/>
            <person name="Andrzejewski T.M."/>
            <person name="Davidsen T.M."/>
            <person name="Wayne K.J."/>
            <person name="Tettelin H."/>
            <person name="Glass J.I."/>
            <person name="Rusch D."/>
            <person name="Podicherti R."/>
            <person name="Tsui H.-C.T."/>
            <person name="Winkler M.E."/>
        </authorList>
    </citation>
    <scope>NUCLEOTIDE SEQUENCE</scope>
</reference>
<dbReference type="Gene3D" id="3.40.50.620">
    <property type="entry name" value="HUPs"/>
    <property type="match status" value="1"/>
</dbReference>
<dbReference type="Pfam" id="PF13522">
    <property type="entry name" value="GATase_6"/>
    <property type="match status" value="1"/>
</dbReference>
<dbReference type="InterPro" id="IPR001962">
    <property type="entry name" value="Asn_synthase"/>
</dbReference>
<dbReference type="AlphaFoldDB" id="A0A382ID64"/>
<dbReference type="EMBL" id="UINC01066301">
    <property type="protein sequence ID" value="SVB96863.1"/>
    <property type="molecule type" value="Genomic_DNA"/>
</dbReference>
<organism evidence="5">
    <name type="scientific">marine metagenome</name>
    <dbReference type="NCBI Taxonomy" id="408172"/>
    <lineage>
        <taxon>unclassified sequences</taxon>
        <taxon>metagenomes</taxon>
        <taxon>ecological metagenomes</taxon>
    </lineage>
</organism>
<proteinExistence type="predicted"/>
<feature type="domain" description="Glutamine amidotransferase type-2" evidence="4">
    <location>
        <begin position="2"/>
        <end position="184"/>
    </location>
</feature>
<keyword evidence="3" id="KW-0067">ATP-binding</keyword>